<accession>T0RGB5</accession>
<dbReference type="RefSeq" id="XP_008615164.1">
    <property type="nucleotide sequence ID" value="XM_008616942.1"/>
</dbReference>
<evidence type="ECO:0000313" key="2">
    <source>
        <dbReference type="Proteomes" id="UP000030762"/>
    </source>
</evidence>
<protein>
    <submittedName>
        <fullName evidence="1">Uncharacterized protein</fullName>
    </submittedName>
</protein>
<sequence length="357" mass="38701">MDEQHVFYFEEVPLDENEEDDAAKEATASYKRVDCAASGDVPAKRGGATLSLVEAHGEKLLYLIGGANREARMFNDVHVYNVGTGSWSQVHVANSAAFQARSGHSAVVLGTRIFVFGGLNLPLQTTFNDVHILDTATKSWSAPIVLNDPPRPRNAHTAVVTTNGMVVIGGSSPTDGPMSDVFLLTVHEPTLRWIRIDCNGPVMAPRELHAAVRLSTKRERIYVSGGRLENGQLCCEVATLDVASWTWHVQSSGGFRRCGHVIGLLDTGIVQYGGWDGGNGFCNDCWEHPVGDEEQLAPATLDEARHGDHVLLEDGVDVVHDGGRLGHAACVVDNRLFVFGGMTVKDDLADLWHLARC</sequence>
<dbReference type="Proteomes" id="UP000030762">
    <property type="component" value="Unassembled WGS sequence"/>
</dbReference>
<organism evidence="1 2">
    <name type="scientific">Saprolegnia diclina (strain VS20)</name>
    <dbReference type="NCBI Taxonomy" id="1156394"/>
    <lineage>
        <taxon>Eukaryota</taxon>
        <taxon>Sar</taxon>
        <taxon>Stramenopiles</taxon>
        <taxon>Oomycota</taxon>
        <taxon>Saprolegniomycetes</taxon>
        <taxon>Saprolegniales</taxon>
        <taxon>Saprolegniaceae</taxon>
        <taxon>Saprolegnia</taxon>
    </lineage>
</organism>
<dbReference type="InterPro" id="IPR015915">
    <property type="entry name" value="Kelch-typ_b-propeller"/>
</dbReference>
<dbReference type="PANTHER" id="PTHR23244">
    <property type="entry name" value="KELCH REPEAT DOMAIN"/>
    <property type="match status" value="1"/>
</dbReference>
<dbReference type="InParanoid" id="T0RGB5"/>
<dbReference type="SUPFAM" id="SSF117281">
    <property type="entry name" value="Kelch motif"/>
    <property type="match status" value="1"/>
</dbReference>
<dbReference type="EMBL" id="JH767169">
    <property type="protein sequence ID" value="EQC31323.1"/>
    <property type="molecule type" value="Genomic_DNA"/>
</dbReference>
<dbReference type="OMA" id="RIDCNGP"/>
<dbReference type="eggNOG" id="KOG0379">
    <property type="taxonomic scope" value="Eukaryota"/>
</dbReference>
<dbReference type="Gene3D" id="2.120.10.80">
    <property type="entry name" value="Kelch-type beta propeller"/>
    <property type="match status" value="2"/>
</dbReference>
<dbReference type="SMART" id="SM00612">
    <property type="entry name" value="Kelch"/>
    <property type="match status" value="3"/>
</dbReference>
<gene>
    <name evidence="1" type="ORF">SDRG_10925</name>
</gene>
<dbReference type="Pfam" id="PF24681">
    <property type="entry name" value="Kelch_KLHDC2_KLHL20_DRC7"/>
    <property type="match status" value="1"/>
</dbReference>
<proteinExistence type="predicted"/>
<dbReference type="VEuPathDB" id="FungiDB:SDRG_10925"/>
<evidence type="ECO:0000313" key="1">
    <source>
        <dbReference type="EMBL" id="EQC31323.1"/>
    </source>
</evidence>
<keyword evidence="2" id="KW-1185">Reference proteome</keyword>
<name>T0RGB5_SAPDV</name>
<dbReference type="Pfam" id="PF01344">
    <property type="entry name" value="Kelch_1"/>
    <property type="match status" value="1"/>
</dbReference>
<dbReference type="STRING" id="1156394.T0RGB5"/>
<dbReference type="InterPro" id="IPR006652">
    <property type="entry name" value="Kelch_1"/>
</dbReference>
<dbReference type="OrthoDB" id="10251809at2759"/>
<dbReference type="PANTHER" id="PTHR23244:SF471">
    <property type="entry name" value="GUANINE NUCLEOTIDE-BINDING PROTEIN SUBUNIT BETA 1-RELATED"/>
    <property type="match status" value="1"/>
</dbReference>
<dbReference type="GeneID" id="19951652"/>
<dbReference type="AlphaFoldDB" id="T0RGB5"/>
<reference evidence="1 2" key="1">
    <citation type="submission" date="2012-04" db="EMBL/GenBank/DDBJ databases">
        <title>The Genome Sequence of Saprolegnia declina VS20.</title>
        <authorList>
            <consortium name="The Broad Institute Genome Sequencing Platform"/>
            <person name="Russ C."/>
            <person name="Nusbaum C."/>
            <person name="Tyler B."/>
            <person name="van West P."/>
            <person name="Dieguez-Uribeondo J."/>
            <person name="de Bruijn I."/>
            <person name="Tripathy S."/>
            <person name="Jiang R."/>
            <person name="Young S.K."/>
            <person name="Zeng Q."/>
            <person name="Gargeya S."/>
            <person name="Fitzgerald M."/>
            <person name="Haas B."/>
            <person name="Abouelleil A."/>
            <person name="Alvarado L."/>
            <person name="Arachchi H.M."/>
            <person name="Berlin A."/>
            <person name="Chapman S.B."/>
            <person name="Goldberg J."/>
            <person name="Griggs A."/>
            <person name="Gujja S."/>
            <person name="Hansen M."/>
            <person name="Howarth C."/>
            <person name="Imamovic A."/>
            <person name="Larimer J."/>
            <person name="McCowen C."/>
            <person name="Montmayeur A."/>
            <person name="Murphy C."/>
            <person name="Neiman D."/>
            <person name="Pearson M."/>
            <person name="Priest M."/>
            <person name="Roberts A."/>
            <person name="Saif S."/>
            <person name="Shea T."/>
            <person name="Sisk P."/>
            <person name="Sykes S."/>
            <person name="Wortman J."/>
            <person name="Nusbaum C."/>
            <person name="Birren B."/>
        </authorList>
    </citation>
    <scope>NUCLEOTIDE SEQUENCE [LARGE SCALE GENOMIC DNA]</scope>
    <source>
        <strain evidence="1 2">VS20</strain>
    </source>
</reference>